<dbReference type="AlphaFoldDB" id="A0A4Y7JCK5"/>
<dbReference type="InterPro" id="IPR041232">
    <property type="entry name" value="NPL"/>
</dbReference>
<reference evidence="3 4" key="1">
    <citation type="journal article" date="2018" name="Science">
        <title>The opium poppy genome and morphinan production.</title>
        <authorList>
            <person name="Guo L."/>
            <person name="Winzer T."/>
            <person name="Yang X."/>
            <person name="Li Y."/>
            <person name="Ning Z."/>
            <person name="He Z."/>
            <person name="Teodor R."/>
            <person name="Lu Y."/>
            <person name="Bowser T.A."/>
            <person name="Graham I.A."/>
            <person name="Ye K."/>
        </authorList>
    </citation>
    <scope>NUCLEOTIDE SEQUENCE [LARGE SCALE GENOMIC DNA]</scope>
    <source>
        <strain evidence="4">cv. HN1</strain>
        <tissue evidence="3">Leaves</tissue>
    </source>
</reference>
<keyword evidence="4" id="KW-1185">Reference proteome</keyword>
<sequence length="143" mass="16140">MTIWGVELEPGETFTYRFNKANGKLHISQLTPGKIIDDDCLDDVVELKCEVGDGDQTPIVLCRFSYMRQRVSSYALNYEFGEDDGGSPFMLLAITVFIFLVIFLAKVMVVEIMVSSIEEVNNEIMKTNINKEGLEISVSLKMK</sequence>
<feature type="transmembrane region" description="Helical" evidence="1">
    <location>
        <begin position="89"/>
        <end position="109"/>
    </location>
</feature>
<organism evidence="3 4">
    <name type="scientific">Papaver somniferum</name>
    <name type="common">Opium poppy</name>
    <dbReference type="NCBI Taxonomy" id="3469"/>
    <lineage>
        <taxon>Eukaryota</taxon>
        <taxon>Viridiplantae</taxon>
        <taxon>Streptophyta</taxon>
        <taxon>Embryophyta</taxon>
        <taxon>Tracheophyta</taxon>
        <taxon>Spermatophyta</taxon>
        <taxon>Magnoliopsida</taxon>
        <taxon>Ranunculales</taxon>
        <taxon>Papaveraceae</taxon>
        <taxon>Papaveroideae</taxon>
        <taxon>Papaver</taxon>
    </lineage>
</organism>
<name>A0A4Y7JCK5_PAPSO</name>
<dbReference type="Gramene" id="RZC57782">
    <property type="protein sequence ID" value="RZC57782"/>
    <property type="gene ID" value="C5167_005089"/>
</dbReference>
<gene>
    <name evidence="3" type="ORF">C5167_005089</name>
</gene>
<dbReference type="Proteomes" id="UP000316621">
    <property type="component" value="Chromosome 4"/>
</dbReference>
<feature type="domain" description="Nucleoplasmin-like" evidence="2">
    <location>
        <begin position="3"/>
        <end position="83"/>
    </location>
</feature>
<dbReference type="STRING" id="3469.A0A4Y7JCK5"/>
<keyword evidence="1" id="KW-0812">Transmembrane</keyword>
<evidence type="ECO:0000313" key="4">
    <source>
        <dbReference type="Proteomes" id="UP000316621"/>
    </source>
</evidence>
<accession>A0A4Y7JCK5</accession>
<evidence type="ECO:0000313" key="3">
    <source>
        <dbReference type="EMBL" id="RZC57782.1"/>
    </source>
</evidence>
<keyword evidence="1" id="KW-1133">Transmembrane helix</keyword>
<dbReference type="EMBL" id="CM010718">
    <property type="protein sequence ID" value="RZC57782.1"/>
    <property type="molecule type" value="Genomic_DNA"/>
</dbReference>
<dbReference type="Gene3D" id="2.60.120.340">
    <property type="entry name" value="Nucleoplasmin core domain"/>
    <property type="match status" value="1"/>
</dbReference>
<dbReference type="Pfam" id="PF17800">
    <property type="entry name" value="NPL"/>
    <property type="match status" value="1"/>
</dbReference>
<protein>
    <recommendedName>
        <fullName evidence="2">Nucleoplasmin-like domain-containing protein</fullName>
    </recommendedName>
</protein>
<proteinExistence type="predicted"/>
<evidence type="ECO:0000256" key="1">
    <source>
        <dbReference type="SAM" id="Phobius"/>
    </source>
</evidence>
<evidence type="ECO:0000259" key="2">
    <source>
        <dbReference type="Pfam" id="PF17800"/>
    </source>
</evidence>
<keyword evidence="1" id="KW-0472">Membrane</keyword>